<dbReference type="InterPro" id="IPR001763">
    <property type="entry name" value="Rhodanese-like_dom"/>
</dbReference>
<dbReference type="PANTHER" id="PTHR44086">
    <property type="entry name" value="THIOSULFATE SULFURTRANSFERASE RDL2, MITOCHONDRIAL-RELATED"/>
    <property type="match status" value="1"/>
</dbReference>
<keyword evidence="1" id="KW-1133">Transmembrane helix</keyword>
<dbReference type="Pfam" id="PF00581">
    <property type="entry name" value="Rhodanese"/>
    <property type="match status" value="1"/>
</dbReference>
<accession>A0ABM8DNX5</accession>
<evidence type="ECO:0000259" key="2">
    <source>
        <dbReference type="PROSITE" id="PS50206"/>
    </source>
</evidence>
<gene>
    <name evidence="3" type="ORF">GETHOR_07730</name>
</gene>
<protein>
    <recommendedName>
        <fullName evidence="2">Rhodanese domain-containing protein</fullName>
    </recommendedName>
</protein>
<feature type="transmembrane region" description="Helical" evidence="1">
    <location>
        <begin position="20"/>
        <end position="41"/>
    </location>
</feature>
<keyword evidence="1" id="KW-0472">Membrane</keyword>
<keyword evidence="1" id="KW-0812">Transmembrane</keyword>
<dbReference type="SMART" id="SM00450">
    <property type="entry name" value="RHOD"/>
    <property type="match status" value="1"/>
</dbReference>
<dbReference type="InterPro" id="IPR036873">
    <property type="entry name" value="Rhodanese-like_dom_sf"/>
</dbReference>
<dbReference type="PROSITE" id="PS50206">
    <property type="entry name" value="RHODANESE_3"/>
    <property type="match status" value="1"/>
</dbReference>
<dbReference type="RefSeq" id="WP_286355306.1">
    <property type="nucleotide sequence ID" value="NZ_AP027079.1"/>
</dbReference>
<dbReference type="SUPFAM" id="SSF52821">
    <property type="entry name" value="Rhodanese/Cell cycle control phosphatase"/>
    <property type="match status" value="1"/>
</dbReference>
<reference evidence="4" key="1">
    <citation type="journal article" date="2023" name="Int. J. Syst. Evol. Microbiol.">
        <title>Mesoterricola silvestris gen. nov., sp. nov., Mesoterricola sediminis sp. nov., Geothrix oryzae sp. nov., Geothrix edaphica sp. nov., Geothrix rubra sp. nov., and Geothrix limicola sp. nov., six novel members of Acidobacteriota isolated from soils.</title>
        <authorList>
            <person name="Itoh H."/>
            <person name="Sugisawa Y."/>
            <person name="Mise K."/>
            <person name="Xu Z."/>
            <person name="Kuniyasu M."/>
            <person name="Ushijima N."/>
            <person name="Kawano K."/>
            <person name="Kobayashi E."/>
            <person name="Shiratori Y."/>
            <person name="Masuda Y."/>
            <person name="Senoo K."/>
        </authorList>
    </citation>
    <scope>NUCLEOTIDE SEQUENCE [LARGE SCALE GENOMIC DNA]</scope>
    <source>
        <strain evidence="4">Red222</strain>
    </source>
</reference>
<dbReference type="Gene3D" id="3.40.250.10">
    <property type="entry name" value="Rhodanese-like domain"/>
    <property type="match status" value="1"/>
</dbReference>
<evidence type="ECO:0000313" key="3">
    <source>
        <dbReference type="EMBL" id="BDU68672.1"/>
    </source>
</evidence>
<evidence type="ECO:0000256" key="1">
    <source>
        <dbReference type="SAM" id="Phobius"/>
    </source>
</evidence>
<dbReference type="PANTHER" id="PTHR44086:SF13">
    <property type="entry name" value="THIOSULFATE SULFURTRANSFERASE PSPE"/>
    <property type="match status" value="1"/>
</dbReference>
<keyword evidence="4" id="KW-1185">Reference proteome</keyword>
<dbReference type="Proteomes" id="UP001242010">
    <property type="component" value="Chromosome"/>
</dbReference>
<proteinExistence type="predicted"/>
<sequence>MFATACFADPSVLERWMKTYPFLPGAVFAGLCLIVLIVVALPRIQSWHRGRNRPVLTPVQVEELLQGPGVLIVDLRSPEAFRGGHIRGSLHVPFPDLTRRFEVPDPAAKRALVLVDETDLLSHQALDLLLARGFRWIYVLKGGLKAWRSDSRPLAK</sequence>
<dbReference type="EMBL" id="AP027079">
    <property type="protein sequence ID" value="BDU68672.1"/>
    <property type="molecule type" value="Genomic_DNA"/>
</dbReference>
<feature type="domain" description="Rhodanese" evidence="2">
    <location>
        <begin position="66"/>
        <end position="156"/>
    </location>
</feature>
<dbReference type="CDD" id="cd00158">
    <property type="entry name" value="RHOD"/>
    <property type="match status" value="1"/>
</dbReference>
<organism evidence="3 4">
    <name type="scientific">Geothrix oryzae</name>
    <dbReference type="NCBI Taxonomy" id="2927975"/>
    <lineage>
        <taxon>Bacteria</taxon>
        <taxon>Pseudomonadati</taxon>
        <taxon>Acidobacteriota</taxon>
        <taxon>Holophagae</taxon>
        <taxon>Holophagales</taxon>
        <taxon>Holophagaceae</taxon>
        <taxon>Geothrix</taxon>
    </lineage>
</organism>
<evidence type="ECO:0000313" key="4">
    <source>
        <dbReference type="Proteomes" id="UP001242010"/>
    </source>
</evidence>
<name>A0ABM8DNX5_9BACT</name>